<dbReference type="Proteomes" id="UP000004978">
    <property type="component" value="Unassembled WGS sequence"/>
</dbReference>
<keyword evidence="1" id="KW-0689">Ribosomal protein</keyword>
<keyword evidence="1" id="KW-0687">Ribonucleoprotein</keyword>
<accession>F9UJS9</accession>
<dbReference type="AlphaFoldDB" id="F9UJS9"/>
<dbReference type="STRING" id="1037410.MCSF7_00669"/>
<dbReference type="eggNOG" id="ENOG5031YT5">
    <property type="taxonomic scope" value="Bacteria"/>
</dbReference>
<reference evidence="1 2" key="1">
    <citation type="journal article" date="2013" name="Genome Announc.">
        <title>Genome Sequence of Mycoplasma columbinum Strain SF7.</title>
        <authorList>
            <person name="Guo Z."/>
            <person name="Xu X."/>
            <person name="Zheng Q."/>
            <person name="Li T."/>
            <person name="Kuang S."/>
            <person name="Zhang Z."/>
            <person name="Chen Y."/>
            <person name="Lu X."/>
            <person name="Zhou R."/>
            <person name="Bi D."/>
            <person name="Jin H."/>
        </authorList>
    </citation>
    <scope>NUCLEOTIDE SEQUENCE [LARGE SCALE GENOMIC DNA]</scope>
    <source>
        <strain evidence="1 2">SF7</strain>
    </source>
</reference>
<name>F9UJS9_9BACT</name>
<proteinExistence type="predicted"/>
<dbReference type="EMBL" id="AFXA01000009">
    <property type="protein sequence ID" value="EGV00275.1"/>
    <property type="molecule type" value="Genomic_DNA"/>
</dbReference>
<dbReference type="GO" id="GO:0005840">
    <property type="term" value="C:ribosome"/>
    <property type="evidence" value="ECO:0007669"/>
    <property type="project" value="UniProtKB-KW"/>
</dbReference>
<evidence type="ECO:0000313" key="1">
    <source>
        <dbReference type="EMBL" id="EGV00275.1"/>
    </source>
</evidence>
<evidence type="ECO:0000313" key="2">
    <source>
        <dbReference type="Proteomes" id="UP000004978"/>
    </source>
</evidence>
<comment type="caution">
    <text evidence="1">The sequence shown here is derived from an EMBL/GenBank/DDBJ whole genome shotgun (WGS) entry which is preliminary data.</text>
</comment>
<protein>
    <submittedName>
        <fullName evidence="1">30S ribosomal protein s1</fullName>
    </submittedName>
</protein>
<keyword evidence="2" id="KW-1185">Reference proteome</keyword>
<sequence>MYKKNNICFGRIIKVSFNKLIVVNNKNFIFTIPHKNITDWKKKNIVQEFKVGEKINFLIEEWSNETKTGIGNFKALHAIYARSPFEAKLQPTKHGFDNLLASVQVNLKKI</sequence>
<organism evidence="1 2">
    <name type="scientific">Mycoplasmopsis columbina SF7</name>
    <dbReference type="NCBI Taxonomy" id="1037410"/>
    <lineage>
        <taxon>Bacteria</taxon>
        <taxon>Bacillati</taxon>
        <taxon>Mycoplasmatota</taxon>
        <taxon>Mycoplasmoidales</taxon>
        <taxon>Metamycoplasmataceae</taxon>
        <taxon>Mycoplasmopsis</taxon>
    </lineage>
</organism>
<gene>
    <name evidence="1" type="ORF">MCSF7_00669</name>
</gene>